<comment type="subcellular location">
    <subcellularLocation>
        <location evidence="1">Cell envelope</location>
    </subcellularLocation>
</comment>
<organism evidence="6 7">
    <name type="scientific">Phaeodactylibacter luteus</name>
    <dbReference type="NCBI Taxonomy" id="1564516"/>
    <lineage>
        <taxon>Bacteria</taxon>
        <taxon>Pseudomonadati</taxon>
        <taxon>Bacteroidota</taxon>
        <taxon>Saprospiria</taxon>
        <taxon>Saprospirales</taxon>
        <taxon>Haliscomenobacteraceae</taxon>
        <taxon>Phaeodactylibacter</taxon>
    </lineage>
</organism>
<feature type="compositionally biased region" description="Basic and acidic residues" evidence="4">
    <location>
        <begin position="430"/>
        <end position="446"/>
    </location>
</feature>
<evidence type="ECO:0000313" key="6">
    <source>
        <dbReference type="EMBL" id="TXB69466.1"/>
    </source>
</evidence>
<evidence type="ECO:0000256" key="1">
    <source>
        <dbReference type="ARBA" id="ARBA00004196"/>
    </source>
</evidence>
<gene>
    <name evidence="6" type="ORF">FRY97_01245</name>
</gene>
<feature type="domain" description="YknX-like beta-barrel" evidence="5">
    <location>
        <begin position="267"/>
        <end position="341"/>
    </location>
</feature>
<name>A0A5C6S4Q3_9BACT</name>
<keyword evidence="2 3" id="KW-0175">Coiled coil</keyword>
<dbReference type="AlphaFoldDB" id="A0A5C6S4Q3"/>
<feature type="coiled-coil region" evidence="3">
    <location>
        <begin position="166"/>
        <end position="211"/>
    </location>
</feature>
<comment type="caution">
    <text evidence="6">The sequence shown here is derived from an EMBL/GenBank/DDBJ whole genome shotgun (WGS) entry which is preliminary data.</text>
</comment>
<keyword evidence="7" id="KW-1185">Reference proteome</keyword>
<accession>A0A5C6S4Q3</accession>
<dbReference type="InterPro" id="IPR058636">
    <property type="entry name" value="Beta-barrel_YknX"/>
</dbReference>
<evidence type="ECO:0000259" key="5">
    <source>
        <dbReference type="Pfam" id="PF25990"/>
    </source>
</evidence>
<dbReference type="Proteomes" id="UP000321580">
    <property type="component" value="Unassembled WGS sequence"/>
</dbReference>
<reference evidence="6 7" key="1">
    <citation type="submission" date="2019-08" db="EMBL/GenBank/DDBJ databases">
        <title>Genome of Phaeodactylibacter luteus.</title>
        <authorList>
            <person name="Bowman J.P."/>
        </authorList>
    </citation>
    <scope>NUCLEOTIDE SEQUENCE [LARGE SCALE GENOMIC DNA]</scope>
    <source>
        <strain evidence="6 7">KCTC 42180</strain>
    </source>
</reference>
<evidence type="ECO:0000256" key="2">
    <source>
        <dbReference type="ARBA" id="ARBA00023054"/>
    </source>
</evidence>
<evidence type="ECO:0000313" key="7">
    <source>
        <dbReference type="Proteomes" id="UP000321580"/>
    </source>
</evidence>
<dbReference type="Pfam" id="PF25990">
    <property type="entry name" value="Beta-barrel_YknX"/>
    <property type="match status" value="1"/>
</dbReference>
<dbReference type="PANTHER" id="PTHR32347:SF23">
    <property type="entry name" value="BLL5650 PROTEIN"/>
    <property type="match status" value="1"/>
</dbReference>
<evidence type="ECO:0000256" key="4">
    <source>
        <dbReference type="SAM" id="MobiDB-lite"/>
    </source>
</evidence>
<dbReference type="InterPro" id="IPR050465">
    <property type="entry name" value="UPF0194_transport"/>
</dbReference>
<dbReference type="OrthoDB" id="1522431at2"/>
<proteinExistence type="predicted"/>
<sequence length="467" mass="51141">MPMLRSKATIPVILLALAAIAAWYFLSSPEAAPQQESIRYEVQPAPFVIKVTATGELAAKRSVKIQAPAGMRPAGIYETTLSDLVAEGTVVSAGDYVASLDRTELASKMTDARSEIEKIQTQLEQARIDTAIELRGIRDELANLVFAKQGKLLAVEQSKYEPRSVIQQAELDLERTERDYGQVLKKYELKQQQAIAKIQEIDALLRQQQRQLKVYADLSDEMTIYAPEPGMVIYARTWRGKKEPGARISAWDPIVAELPDLSDMISQTYVNEVDISRVQEGQDVKVQVDAFPDRSYTGKVIKVANIGEQLSGYDAKVFEVIVQVNESDSILRPAMTTSNEIITGVYEGLLSVPLEALQSDSLPFVYKATGAGVVRQEIITGLANADQIVVAHGIAAGDVVLLNPPANAEDLPFEPLPAAVKQRVRAQLEKEKAEREKEAMRRKAEVKNIAPPSSNNGGGGGGFIIID</sequence>
<feature type="coiled-coil region" evidence="3">
    <location>
        <begin position="102"/>
        <end position="129"/>
    </location>
</feature>
<protein>
    <submittedName>
        <fullName evidence="6">HlyD family efflux transporter periplasmic adaptor subunit</fullName>
    </submittedName>
</protein>
<dbReference type="PANTHER" id="PTHR32347">
    <property type="entry name" value="EFFLUX SYSTEM COMPONENT YKNX-RELATED"/>
    <property type="match status" value="1"/>
</dbReference>
<evidence type="ECO:0000256" key="3">
    <source>
        <dbReference type="SAM" id="Coils"/>
    </source>
</evidence>
<dbReference type="EMBL" id="VOOR01000002">
    <property type="protein sequence ID" value="TXB69466.1"/>
    <property type="molecule type" value="Genomic_DNA"/>
</dbReference>
<dbReference type="GO" id="GO:0030313">
    <property type="term" value="C:cell envelope"/>
    <property type="evidence" value="ECO:0007669"/>
    <property type="project" value="UniProtKB-SubCell"/>
</dbReference>
<feature type="region of interest" description="Disordered" evidence="4">
    <location>
        <begin position="430"/>
        <end position="461"/>
    </location>
</feature>
<dbReference type="Gene3D" id="2.40.30.170">
    <property type="match status" value="1"/>
</dbReference>